<evidence type="ECO:0000256" key="5">
    <source>
        <dbReference type="ARBA" id="ARBA00022989"/>
    </source>
</evidence>
<comment type="subcellular location">
    <subcellularLocation>
        <location evidence="1">Cell membrane</location>
        <topology evidence="1">Multi-pass membrane protein</topology>
    </subcellularLocation>
</comment>
<dbReference type="RefSeq" id="WP_267678433.1">
    <property type="nucleotide sequence ID" value="NZ_CP113088.1"/>
</dbReference>
<sequence length="321" mass="37272">MKATSRNILLDIFKIIVALFVIALHCRFLLDLNPIIYQIFGNGIFKIAIPLFFCVNGFFLFNVFKRNHIKIWVKRVGVLYVIWMLIYSYLRVYLNDFNLLKMIAIFLFGFNHLWYLAALFLGGILLYPFRNASNNVLIISAICLYSIGIIIQYLGVLHELARFPLLDKLMSYPPLHRNFLFYAWPFLSIGYVIRRSNFHTKFKKATVIILINISFLALVIDCLVNFYYLSHEVILNMNLSFLLFGPVLLITAFSFQVRSKLNSKLLSSYSIAIYLVHPLIIFLIFNVVTLSQTALTVATIILSVIASYFLIWLNSKLKYIL</sequence>
<keyword evidence="9" id="KW-0012">Acyltransferase</keyword>
<dbReference type="PANTHER" id="PTHR40074">
    <property type="entry name" value="O-ACETYLTRANSFERASE WECH"/>
    <property type="match status" value="1"/>
</dbReference>
<keyword evidence="3" id="KW-1003">Cell membrane</keyword>
<organism evidence="9 10">
    <name type="scientific">Lacinutrix neustonica</name>
    <dbReference type="NCBI Taxonomy" id="2980107"/>
    <lineage>
        <taxon>Bacteria</taxon>
        <taxon>Pseudomonadati</taxon>
        <taxon>Bacteroidota</taxon>
        <taxon>Flavobacteriia</taxon>
        <taxon>Flavobacteriales</taxon>
        <taxon>Flavobacteriaceae</taxon>
        <taxon>Lacinutrix</taxon>
    </lineage>
</organism>
<evidence type="ECO:0000256" key="2">
    <source>
        <dbReference type="ARBA" id="ARBA00007400"/>
    </source>
</evidence>
<accession>A0A9E8MZD7</accession>
<keyword evidence="6 7" id="KW-0472">Membrane</keyword>
<keyword evidence="10" id="KW-1185">Reference proteome</keyword>
<dbReference type="EMBL" id="CP113088">
    <property type="protein sequence ID" value="WAC03796.1"/>
    <property type="molecule type" value="Genomic_DNA"/>
</dbReference>
<feature type="transmembrane region" description="Helical" evidence="7">
    <location>
        <begin position="175"/>
        <end position="193"/>
    </location>
</feature>
<evidence type="ECO:0000259" key="8">
    <source>
        <dbReference type="Pfam" id="PF01757"/>
    </source>
</evidence>
<feature type="transmembrane region" description="Helical" evidence="7">
    <location>
        <begin position="136"/>
        <end position="155"/>
    </location>
</feature>
<feature type="transmembrane region" description="Helical" evidence="7">
    <location>
        <begin position="294"/>
        <end position="313"/>
    </location>
</feature>
<gene>
    <name evidence="9" type="ORF">N7U66_10455</name>
</gene>
<keyword evidence="5 7" id="KW-1133">Transmembrane helix</keyword>
<evidence type="ECO:0000256" key="3">
    <source>
        <dbReference type="ARBA" id="ARBA00022475"/>
    </source>
</evidence>
<comment type="similarity">
    <text evidence="2">Belongs to the acyltransferase 3 family.</text>
</comment>
<dbReference type="GO" id="GO:0009246">
    <property type="term" value="P:enterobacterial common antigen biosynthetic process"/>
    <property type="evidence" value="ECO:0007669"/>
    <property type="project" value="TreeGrafter"/>
</dbReference>
<keyword evidence="4 7" id="KW-0812">Transmembrane</keyword>
<evidence type="ECO:0000256" key="4">
    <source>
        <dbReference type="ARBA" id="ARBA00022692"/>
    </source>
</evidence>
<feature type="transmembrane region" description="Helical" evidence="7">
    <location>
        <begin position="205"/>
        <end position="228"/>
    </location>
</feature>
<feature type="transmembrane region" description="Helical" evidence="7">
    <location>
        <begin position="269"/>
        <end position="288"/>
    </location>
</feature>
<name>A0A9E8MZD7_9FLAO</name>
<keyword evidence="9" id="KW-0808">Transferase</keyword>
<evidence type="ECO:0000256" key="7">
    <source>
        <dbReference type="SAM" id="Phobius"/>
    </source>
</evidence>
<dbReference type="Proteomes" id="UP001164705">
    <property type="component" value="Chromosome"/>
</dbReference>
<dbReference type="GO" id="GO:0016413">
    <property type="term" value="F:O-acetyltransferase activity"/>
    <property type="evidence" value="ECO:0007669"/>
    <property type="project" value="TreeGrafter"/>
</dbReference>
<evidence type="ECO:0000256" key="1">
    <source>
        <dbReference type="ARBA" id="ARBA00004651"/>
    </source>
</evidence>
<feature type="transmembrane region" description="Helical" evidence="7">
    <location>
        <begin position="234"/>
        <end position="257"/>
    </location>
</feature>
<dbReference type="PANTHER" id="PTHR40074:SF2">
    <property type="entry name" value="O-ACETYLTRANSFERASE WECH"/>
    <property type="match status" value="1"/>
</dbReference>
<proteinExistence type="inferred from homology"/>
<protein>
    <submittedName>
        <fullName evidence="9">Acyltransferase family protein</fullName>
    </submittedName>
</protein>
<dbReference type="Pfam" id="PF01757">
    <property type="entry name" value="Acyl_transf_3"/>
    <property type="match status" value="1"/>
</dbReference>
<dbReference type="GO" id="GO:0005886">
    <property type="term" value="C:plasma membrane"/>
    <property type="evidence" value="ECO:0007669"/>
    <property type="project" value="UniProtKB-SubCell"/>
</dbReference>
<dbReference type="KEGG" id="lnu:N7U66_10455"/>
<feature type="transmembrane region" description="Helical" evidence="7">
    <location>
        <begin position="36"/>
        <end position="60"/>
    </location>
</feature>
<evidence type="ECO:0000313" key="9">
    <source>
        <dbReference type="EMBL" id="WAC03796.1"/>
    </source>
</evidence>
<evidence type="ECO:0000313" key="10">
    <source>
        <dbReference type="Proteomes" id="UP001164705"/>
    </source>
</evidence>
<feature type="domain" description="Acyltransferase 3" evidence="8">
    <location>
        <begin position="10"/>
        <end position="311"/>
    </location>
</feature>
<feature type="transmembrane region" description="Helical" evidence="7">
    <location>
        <begin position="72"/>
        <end position="90"/>
    </location>
</feature>
<feature type="transmembrane region" description="Helical" evidence="7">
    <location>
        <begin position="12"/>
        <end position="30"/>
    </location>
</feature>
<evidence type="ECO:0000256" key="6">
    <source>
        <dbReference type="ARBA" id="ARBA00023136"/>
    </source>
</evidence>
<dbReference type="AlphaFoldDB" id="A0A9E8MZD7"/>
<reference evidence="9" key="1">
    <citation type="submission" date="2022-11" db="EMBL/GenBank/DDBJ databases">
        <title>Lacinutrix neustonica HL-RS19T sp. nov., isolated from the surface microlayer sample of brackish Lake Shihwa.</title>
        <authorList>
            <person name="Choi J.Y."/>
            <person name="Hwang C.Y."/>
        </authorList>
    </citation>
    <scope>NUCLEOTIDE SEQUENCE</scope>
    <source>
        <strain evidence="9">HL-RS19</strain>
    </source>
</reference>
<feature type="transmembrane region" description="Helical" evidence="7">
    <location>
        <begin position="102"/>
        <end position="129"/>
    </location>
</feature>
<dbReference type="InterPro" id="IPR002656">
    <property type="entry name" value="Acyl_transf_3_dom"/>
</dbReference>